<dbReference type="GO" id="GO:0006508">
    <property type="term" value="P:proteolysis"/>
    <property type="evidence" value="ECO:0007669"/>
    <property type="project" value="UniProtKB-KW"/>
</dbReference>
<keyword evidence="2" id="KW-0378">Hydrolase</keyword>
<dbReference type="AlphaFoldDB" id="A0A6J4LZ35"/>
<sequence length="379" mass="42466">MTAPHARDHRRTTDLRTPLRRAARLARRAAGAFATGVLLFLALTPTGCYLSRAGWEEAKILRARQPIARLVADSARVRPAVRAKLALVLDARRFAADSIGLRVEDSFTQYTQLERDTLVLVLSGAHRDRLAMHTWWFPVVGRVPYKGYFDYGAARAAARRLRDRGFDVALRPAAAFSTLGWFNDPLLSTTLALDSIGLANTVIHEVTHSTFYAPGQAVFNESFANFVGARGAEWFFRARGQPAAVEAARADWRNDLALSAFWTGVYDELDSAFKANPDDRAARLRAREAVYARARQRLRAEVAPRLTNYPPGWADRVALDNASLLSRRVYLTDLWLFDAVYEREGRDLKRTIARVIALAKARPREPYAALRDWVGATVD</sequence>
<gene>
    <name evidence="2" type="ORF">AVDCRST_MAG11-3163</name>
</gene>
<protein>
    <submittedName>
        <fullName evidence="2">PUTATIVE ZINC PROTEASE PROTEIN</fullName>
    </submittedName>
</protein>
<dbReference type="Pfam" id="PF10023">
    <property type="entry name" value="Aminopep"/>
    <property type="match status" value="1"/>
</dbReference>
<name>A0A6J4LZ35_9BACT</name>
<dbReference type="EMBL" id="CADCTU010000688">
    <property type="protein sequence ID" value="CAA9344719.1"/>
    <property type="molecule type" value="Genomic_DNA"/>
</dbReference>
<keyword evidence="1" id="KW-0812">Transmembrane</keyword>
<dbReference type="GO" id="GO:0008233">
    <property type="term" value="F:peptidase activity"/>
    <property type="evidence" value="ECO:0007669"/>
    <property type="project" value="UniProtKB-KW"/>
</dbReference>
<keyword evidence="1" id="KW-1133">Transmembrane helix</keyword>
<accession>A0A6J4LZ35</accession>
<keyword evidence="1" id="KW-0472">Membrane</keyword>
<reference evidence="2" key="1">
    <citation type="submission" date="2020-02" db="EMBL/GenBank/DDBJ databases">
        <authorList>
            <person name="Meier V. D."/>
        </authorList>
    </citation>
    <scope>NUCLEOTIDE SEQUENCE</scope>
    <source>
        <strain evidence="2">AVDCRST_MAG11</strain>
    </source>
</reference>
<evidence type="ECO:0000313" key="2">
    <source>
        <dbReference type="EMBL" id="CAA9344719.1"/>
    </source>
</evidence>
<feature type="transmembrane region" description="Helical" evidence="1">
    <location>
        <begin position="25"/>
        <end position="43"/>
    </location>
</feature>
<proteinExistence type="predicted"/>
<keyword evidence="2" id="KW-0645">Protease</keyword>
<evidence type="ECO:0000256" key="1">
    <source>
        <dbReference type="SAM" id="Phobius"/>
    </source>
</evidence>
<dbReference type="InterPro" id="IPR014553">
    <property type="entry name" value="Aminopept"/>
</dbReference>
<organism evidence="2">
    <name type="scientific">uncultured Gemmatimonadaceae bacterium</name>
    <dbReference type="NCBI Taxonomy" id="246130"/>
    <lineage>
        <taxon>Bacteria</taxon>
        <taxon>Pseudomonadati</taxon>
        <taxon>Gemmatimonadota</taxon>
        <taxon>Gemmatimonadia</taxon>
        <taxon>Gemmatimonadales</taxon>
        <taxon>Gemmatimonadaceae</taxon>
        <taxon>environmental samples</taxon>
    </lineage>
</organism>